<feature type="signal peptide" evidence="9">
    <location>
        <begin position="1"/>
        <end position="25"/>
    </location>
</feature>
<dbReference type="GO" id="GO:0045454">
    <property type="term" value="P:cell redox homeostasis"/>
    <property type="evidence" value="ECO:0007669"/>
    <property type="project" value="TreeGrafter"/>
</dbReference>
<keyword evidence="3 8" id="KW-0812">Transmembrane</keyword>
<comment type="subcellular location">
    <subcellularLocation>
        <location evidence="1">Cell membrane</location>
        <topology evidence="1">Multi-pass membrane protein</topology>
    </subcellularLocation>
</comment>
<dbReference type="InterPro" id="IPR003834">
    <property type="entry name" value="Cyt_c_assmbl_TM_dom"/>
</dbReference>
<dbReference type="Gene3D" id="3.40.30.10">
    <property type="entry name" value="Glutaredoxin"/>
    <property type="match status" value="1"/>
</dbReference>
<keyword evidence="5 8" id="KW-1133">Transmembrane helix</keyword>
<keyword evidence="2" id="KW-1003">Cell membrane</keyword>
<evidence type="ECO:0000256" key="3">
    <source>
        <dbReference type="ARBA" id="ARBA00022692"/>
    </source>
</evidence>
<evidence type="ECO:0000256" key="7">
    <source>
        <dbReference type="ARBA" id="ARBA00023284"/>
    </source>
</evidence>
<feature type="transmembrane region" description="Helical" evidence="8">
    <location>
        <begin position="439"/>
        <end position="454"/>
    </location>
</feature>
<dbReference type="PANTHER" id="PTHR32234">
    <property type="entry name" value="THIOL:DISULFIDE INTERCHANGE PROTEIN DSBD"/>
    <property type="match status" value="1"/>
</dbReference>
<dbReference type="eggNOG" id="COG4233">
    <property type="taxonomic scope" value="Bacteria"/>
</dbReference>
<accession>M1WNE1</accession>
<keyword evidence="9" id="KW-0732">Signal</keyword>
<feature type="chain" id="PRO_5004018913" evidence="9">
    <location>
        <begin position="26"/>
        <end position="605"/>
    </location>
</feature>
<dbReference type="InterPro" id="IPR013766">
    <property type="entry name" value="Thioredoxin_domain"/>
</dbReference>
<keyword evidence="12" id="KW-1185">Reference proteome</keyword>
<dbReference type="HOGENOM" id="CLU_014657_1_2_7"/>
<sequence>MNLTNQFTKRFIAILICMTCSPAMAQLPSSKAPLTLPIQAFRTESGATILTVKIQMEHEWYTYADTPGGMGKPTKFSGQTLHGKTLIPFYPEGIQSSDAFDPSVTVYKYKNGTLLFATAPPKSQFPFQLRLDLLLCHPTRCVPIRRDIQFGESLDIDTLPQAEVQNWWPQYQKLSNTIKQQESPLSPQEKVQENNEVTQWNFSPLYLQPGLEVTGIFSAILMGLLAGLILNIMPCVLPVVSLKLSALLNSSSLGNEESRIAAFREHNIFFALGVLTFFIFLAIVLGATGQAWGALFQHQWLVLGVAGIIFALSLSLFGLFHLPVIDLKFGSKSKNPKVQAFFTGNLTTLLATPCSGPFLGGVLSWALVQGPIILMTVFVFIGIGMASPYMLMVINPKLSRFLPKSGPWIEFVEKGIAFFLVGTACYLLAIALGGNSLRILGPLWALVLSGWLWVRTRPSRTLWKWGIRIICAVLVIGIIQWTTPSKVDDEIWETFTTPQFQTLLGKKKLFLDFTADWCPTCKVLEGTVLTPENITRWKKKYNVVFVKVDMTDQNLENEGLLKALGSMSIPTAALFPTGSKSQNPLVLRDLFTQSQLENILESWEK</sequence>
<reference evidence="11 12" key="1">
    <citation type="journal article" date="2013" name="PLoS ONE">
        <title>The first genomic and proteomic characterization of a deep-sea sulfate reducer: insights into the piezophilic lifestyle of Desulfovibrio piezophilus.</title>
        <authorList>
            <person name="Pradel N."/>
            <person name="Ji B."/>
            <person name="Gimenez G."/>
            <person name="Talla E."/>
            <person name="Lenoble P."/>
            <person name="Garel M."/>
            <person name="Tamburini C."/>
            <person name="Fourquet P."/>
            <person name="Lebrun R."/>
            <person name="Bertin P."/>
            <person name="Denis Y."/>
            <person name="Pophillat M."/>
            <person name="Barbe V."/>
            <person name="Ollivier B."/>
            <person name="Dolla A."/>
        </authorList>
    </citation>
    <scope>NUCLEOTIDE SEQUENCE [LARGE SCALE GENOMIC DNA]</scope>
    <source>
        <strain evidence="12">DSM 10523 / SB164P1</strain>
    </source>
</reference>
<dbReference type="PANTHER" id="PTHR32234:SF0">
    <property type="entry name" value="THIOL:DISULFIDE INTERCHANGE PROTEIN DSBD"/>
    <property type="match status" value="1"/>
</dbReference>
<keyword evidence="4" id="KW-0201">Cytochrome c-type biogenesis</keyword>
<feature type="domain" description="Thioredoxin" evidence="10">
    <location>
        <begin position="472"/>
        <end position="605"/>
    </location>
</feature>
<evidence type="ECO:0000256" key="1">
    <source>
        <dbReference type="ARBA" id="ARBA00004651"/>
    </source>
</evidence>
<dbReference type="Proteomes" id="UP000011724">
    <property type="component" value="Chromosome"/>
</dbReference>
<evidence type="ECO:0000259" key="10">
    <source>
        <dbReference type="PROSITE" id="PS51352"/>
    </source>
</evidence>
<dbReference type="PROSITE" id="PS00194">
    <property type="entry name" value="THIOREDOXIN_1"/>
    <property type="match status" value="1"/>
</dbReference>
<evidence type="ECO:0000256" key="8">
    <source>
        <dbReference type="SAM" id="Phobius"/>
    </source>
</evidence>
<feature type="transmembrane region" description="Helical" evidence="8">
    <location>
        <begin position="415"/>
        <end position="433"/>
    </location>
</feature>
<dbReference type="GO" id="GO:0005886">
    <property type="term" value="C:plasma membrane"/>
    <property type="evidence" value="ECO:0007669"/>
    <property type="project" value="UniProtKB-SubCell"/>
</dbReference>
<dbReference type="STRING" id="1322246.BN4_10279"/>
<feature type="transmembrane region" description="Helical" evidence="8">
    <location>
        <begin position="300"/>
        <end position="325"/>
    </location>
</feature>
<evidence type="ECO:0000256" key="2">
    <source>
        <dbReference type="ARBA" id="ARBA00022475"/>
    </source>
</evidence>
<dbReference type="BioCyc" id="DPIE1322246:BN4_RS01450-MONOMER"/>
<dbReference type="OrthoDB" id="9811036at2"/>
<name>M1WNE1_PSEP2</name>
<dbReference type="GO" id="GO:0015035">
    <property type="term" value="F:protein-disulfide reductase activity"/>
    <property type="evidence" value="ECO:0007669"/>
    <property type="project" value="TreeGrafter"/>
</dbReference>
<dbReference type="Pfam" id="PF11412">
    <property type="entry name" value="DsbD_N"/>
    <property type="match status" value="1"/>
</dbReference>
<dbReference type="SUPFAM" id="SSF52833">
    <property type="entry name" value="Thioredoxin-like"/>
    <property type="match status" value="1"/>
</dbReference>
<dbReference type="RefSeq" id="WP_015413574.1">
    <property type="nucleotide sequence ID" value="NC_020409.1"/>
</dbReference>
<dbReference type="InterPro" id="IPR028250">
    <property type="entry name" value="DsbDN"/>
</dbReference>
<dbReference type="Pfam" id="PF13899">
    <property type="entry name" value="Thioredoxin_7"/>
    <property type="match status" value="1"/>
</dbReference>
<proteinExistence type="predicted"/>
<dbReference type="Pfam" id="PF02683">
    <property type="entry name" value="DsbD_TM"/>
    <property type="match status" value="1"/>
</dbReference>
<feature type="transmembrane region" description="Helical" evidence="8">
    <location>
        <begin position="372"/>
        <end position="394"/>
    </location>
</feature>
<dbReference type="EMBL" id="FO203427">
    <property type="protein sequence ID" value="CCH47519.1"/>
    <property type="molecule type" value="Genomic_DNA"/>
</dbReference>
<feature type="transmembrane region" description="Helical" evidence="8">
    <location>
        <begin position="466"/>
        <end position="483"/>
    </location>
</feature>
<evidence type="ECO:0000256" key="4">
    <source>
        <dbReference type="ARBA" id="ARBA00022748"/>
    </source>
</evidence>
<organism evidence="11 12">
    <name type="scientific">Pseudodesulfovibrio piezophilus (strain DSM 21447 / JCM 15486 / C1TLV30)</name>
    <name type="common">Desulfovibrio piezophilus</name>
    <dbReference type="NCBI Taxonomy" id="1322246"/>
    <lineage>
        <taxon>Bacteria</taxon>
        <taxon>Pseudomonadati</taxon>
        <taxon>Thermodesulfobacteriota</taxon>
        <taxon>Desulfovibrionia</taxon>
        <taxon>Desulfovibrionales</taxon>
        <taxon>Desulfovibrionaceae</taxon>
    </lineage>
</organism>
<dbReference type="PROSITE" id="PS51352">
    <property type="entry name" value="THIOREDOXIN_2"/>
    <property type="match status" value="1"/>
</dbReference>
<evidence type="ECO:0000256" key="5">
    <source>
        <dbReference type="ARBA" id="ARBA00022989"/>
    </source>
</evidence>
<dbReference type="eggNOG" id="COG4232">
    <property type="taxonomic scope" value="Bacteria"/>
</dbReference>
<evidence type="ECO:0000256" key="9">
    <source>
        <dbReference type="SAM" id="SignalP"/>
    </source>
</evidence>
<dbReference type="KEGG" id="dpi:BN4_10279"/>
<dbReference type="PATRIC" id="fig|879567.3.peg.289"/>
<evidence type="ECO:0000256" key="6">
    <source>
        <dbReference type="ARBA" id="ARBA00023136"/>
    </source>
</evidence>
<evidence type="ECO:0000313" key="12">
    <source>
        <dbReference type="Proteomes" id="UP000011724"/>
    </source>
</evidence>
<protein>
    <submittedName>
        <fullName evidence="11">Cytochrome c biogenesis protein transmembrane region</fullName>
    </submittedName>
</protein>
<feature type="transmembrane region" description="Helical" evidence="8">
    <location>
        <begin position="268"/>
        <end position="288"/>
    </location>
</feature>
<reference evidence="12" key="2">
    <citation type="journal article" date="2013" name="Stand. Genomic Sci.">
        <title>Complete genome sequence of Desulfocapsa sulfexigens, a marine deltaproteobacterium specialized in disproportionating inorganic sulfur compounds.</title>
        <authorList>
            <person name="Finster K.W."/>
            <person name="Kjeldsen K.U."/>
            <person name="Kube M."/>
            <person name="Reinhardt R."/>
            <person name="Mussmann M."/>
            <person name="Amann R."/>
            <person name="Schreiber L."/>
        </authorList>
    </citation>
    <scope>NUCLEOTIDE SEQUENCE [LARGE SCALE GENOMIC DNA]</scope>
    <source>
        <strain evidence="12">DSM 10523 / SB164P1</strain>
    </source>
</reference>
<feature type="transmembrane region" description="Helical" evidence="8">
    <location>
        <begin position="346"/>
        <end position="366"/>
    </location>
</feature>
<dbReference type="AlphaFoldDB" id="M1WNE1"/>
<evidence type="ECO:0000313" key="11">
    <source>
        <dbReference type="EMBL" id="CCH47519.1"/>
    </source>
</evidence>
<dbReference type="GO" id="GO:0017004">
    <property type="term" value="P:cytochrome complex assembly"/>
    <property type="evidence" value="ECO:0007669"/>
    <property type="project" value="UniProtKB-KW"/>
</dbReference>
<keyword evidence="6 8" id="KW-0472">Membrane</keyword>
<dbReference type="InterPro" id="IPR036249">
    <property type="entry name" value="Thioredoxin-like_sf"/>
</dbReference>
<feature type="transmembrane region" description="Helical" evidence="8">
    <location>
        <begin position="216"/>
        <end position="240"/>
    </location>
</feature>
<gene>
    <name evidence="11" type="ordered locus">BN4_10279</name>
</gene>
<dbReference type="InterPro" id="IPR017937">
    <property type="entry name" value="Thioredoxin_CS"/>
</dbReference>
<keyword evidence="7" id="KW-0676">Redox-active center</keyword>